<dbReference type="EMBL" id="BBNS01000045">
    <property type="protein sequence ID" value="GAL73266.1"/>
    <property type="molecule type" value="Genomic_DNA"/>
</dbReference>
<evidence type="ECO:0000256" key="5">
    <source>
        <dbReference type="ARBA" id="ARBA00022801"/>
    </source>
</evidence>
<protein>
    <submittedName>
        <fullName evidence="11">Methylmalonyl-CoA mutase</fullName>
        <ecNumber evidence="11">5.4.99.2</ecNumber>
    </submittedName>
</protein>
<evidence type="ECO:0000256" key="2">
    <source>
        <dbReference type="ARBA" id="ARBA00022628"/>
    </source>
</evidence>
<dbReference type="PANTHER" id="PTHR43087">
    <property type="entry name" value="LYSINE/ARGININE/ORNITHINE TRANSPORT SYSTEM KINASE"/>
    <property type="match status" value="1"/>
</dbReference>
<keyword evidence="8 11" id="KW-0413">Isomerase</keyword>
<dbReference type="InterPro" id="IPR006159">
    <property type="entry name" value="Acid_CoA_mut_C"/>
</dbReference>
<dbReference type="Gene3D" id="3.40.50.300">
    <property type="entry name" value="P-loop containing nucleotide triphosphate hydrolases"/>
    <property type="match status" value="1"/>
</dbReference>
<evidence type="ECO:0000256" key="9">
    <source>
        <dbReference type="ARBA" id="ARBA00023285"/>
    </source>
</evidence>
<dbReference type="Pfam" id="PF02310">
    <property type="entry name" value="B12-binding"/>
    <property type="match status" value="1"/>
</dbReference>
<name>A0A090W8I5_9FLAO</name>
<evidence type="ECO:0000259" key="10">
    <source>
        <dbReference type="PROSITE" id="PS51332"/>
    </source>
</evidence>
<dbReference type="SUPFAM" id="SSF52242">
    <property type="entry name" value="Cobalamin (vitamin B12)-binding domain"/>
    <property type="match status" value="1"/>
</dbReference>
<feature type="domain" description="B12-binding" evidence="10">
    <location>
        <begin position="12"/>
        <end position="150"/>
    </location>
</feature>
<reference evidence="11 12" key="1">
    <citation type="journal article" date="2014" name="Genome Announc.">
        <title>Draft Genome Sequence of Marine Flavobacterium Jejuia pallidilutea Strain 11shimoA1 and Pigmentation Mutants.</title>
        <authorList>
            <person name="Takatani N."/>
            <person name="Nakanishi M."/>
            <person name="Meirelles P."/>
            <person name="Mino S."/>
            <person name="Suda W."/>
            <person name="Oshima K."/>
            <person name="Hattori M."/>
            <person name="Ohkuma M."/>
            <person name="Hosokawa M."/>
            <person name="Miyashita K."/>
            <person name="Thompson F.L."/>
            <person name="Niwa A."/>
            <person name="Sawabe T."/>
            <person name="Sawabe T."/>
        </authorList>
    </citation>
    <scope>NUCLEOTIDE SEQUENCE [LARGE SCALE GENOMIC DNA]</scope>
    <source>
        <strain evidence="12">JCM19302</strain>
    </source>
</reference>
<dbReference type="NCBIfam" id="TIGR00640">
    <property type="entry name" value="acid_CoA_mut_C"/>
    <property type="match status" value="1"/>
</dbReference>
<proteinExistence type="predicted"/>
<organism evidence="11 12">
    <name type="scientific">Jejuia pallidilutea</name>
    <dbReference type="NCBI Taxonomy" id="504487"/>
    <lineage>
        <taxon>Bacteria</taxon>
        <taxon>Pseudomonadati</taxon>
        <taxon>Bacteroidota</taxon>
        <taxon>Flavobacteriia</taxon>
        <taxon>Flavobacteriales</taxon>
        <taxon>Flavobacteriaceae</taxon>
        <taxon>Jejuia</taxon>
    </lineage>
</organism>
<evidence type="ECO:0000256" key="1">
    <source>
        <dbReference type="ARBA" id="ARBA00001922"/>
    </source>
</evidence>
<keyword evidence="6" id="KW-0342">GTP-binding</keyword>
<dbReference type="SUPFAM" id="SSF52540">
    <property type="entry name" value="P-loop containing nucleoside triphosphate hydrolases"/>
    <property type="match status" value="1"/>
</dbReference>
<sequence>MNQQKPYKPKHKIRVVTAASLFDGHDASINIMRRIIQATGVEVIHLGHDRSVEEVVNTAIQEDVNAICITSYQGGHNEYFKYMYDLLKERGAAHIKIFGGGGGVILPSEIKDLMDYGITRIYSPDDGRKMGLQGMINDLVEKADSPTPALPKGERVIEALKRKDVNIIARLISLAENKHNEFEEAFNTINPSPLGRLGGTPILGITGTGGAGKSSLVDELVRRFLIDFPEKTVGIISVDPSKRKTGGALLGDRIRMNSINNARVICVVWQPVNLIWLYLNM</sequence>
<keyword evidence="9" id="KW-0170">Cobalt</keyword>
<evidence type="ECO:0000256" key="6">
    <source>
        <dbReference type="ARBA" id="ARBA00023134"/>
    </source>
</evidence>
<dbReference type="EC" id="5.4.99.2" evidence="11"/>
<gene>
    <name evidence="11" type="ORF">JCM19302_168</name>
</gene>
<comment type="caution">
    <text evidence="11">The sequence shown here is derived from an EMBL/GenBank/DDBJ whole genome shotgun (WGS) entry which is preliminary data.</text>
</comment>
<dbReference type="Gene3D" id="3.40.50.280">
    <property type="entry name" value="Cobalamin-binding domain"/>
    <property type="match status" value="1"/>
</dbReference>
<dbReference type="CDD" id="cd02071">
    <property type="entry name" value="MM_CoA_mut_B12_BD"/>
    <property type="match status" value="1"/>
</dbReference>
<dbReference type="GO" id="GO:0046872">
    <property type="term" value="F:metal ion binding"/>
    <property type="evidence" value="ECO:0007669"/>
    <property type="project" value="UniProtKB-KW"/>
</dbReference>
<evidence type="ECO:0000313" key="11">
    <source>
        <dbReference type="EMBL" id="GAL73266.1"/>
    </source>
</evidence>
<dbReference type="FunFam" id="3.40.50.280:FF:000005">
    <property type="entry name" value="Fused isobutyryl-CoA mutase"/>
    <property type="match status" value="1"/>
</dbReference>
<dbReference type="InterPro" id="IPR036724">
    <property type="entry name" value="Cobalamin-bd_sf"/>
</dbReference>
<keyword evidence="7" id="KW-0143">Chaperone</keyword>
<dbReference type="InterPro" id="IPR052040">
    <property type="entry name" value="GTPase/Isobutyryl-CoA_mutase"/>
</dbReference>
<dbReference type="GO" id="GO:0016787">
    <property type="term" value="F:hydrolase activity"/>
    <property type="evidence" value="ECO:0007669"/>
    <property type="project" value="UniProtKB-KW"/>
</dbReference>
<dbReference type="GO" id="GO:0031419">
    <property type="term" value="F:cobalamin binding"/>
    <property type="evidence" value="ECO:0007669"/>
    <property type="project" value="UniProtKB-KW"/>
</dbReference>
<evidence type="ECO:0000256" key="3">
    <source>
        <dbReference type="ARBA" id="ARBA00022723"/>
    </source>
</evidence>
<keyword evidence="2" id="KW-0846">Cobalamin</keyword>
<dbReference type="Proteomes" id="UP000029646">
    <property type="component" value="Unassembled WGS sequence"/>
</dbReference>
<evidence type="ECO:0000256" key="4">
    <source>
        <dbReference type="ARBA" id="ARBA00022741"/>
    </source>
</evidence>
<dbReference type="AlphaFoldDB" id="A0A090W8I5"/>
<accession>A0A090W8I5</accession>
<keyword evidence="5" id="KW-0378">Hydrolase</keyword>
<keyword evidence="4" id="KW-0547">Nucleotide-binding</keyword>
<dbReference type="GO" id="GO:0005525">
    <property type="term" value="F:GTP binding"/>
    <property type="evidence" value="ECO:0007669"/>
    <property type="project" value="UniProtKB-KW"/>
</dbReference>
<dbReference type="Pfam" id="PF03308">
    <property type="entry name" value="MeaB"/>
    <property type="match status" value="1"/>
</dbReference>
<evidence type="ECO:0000256" key="8">
    <source>
        <dbReference type="ARBA" id="ARBA00023235"/>
    </source>
</evidence>
<dbReference type="PROSITE" id="PS51332">
    <property type="entry name" value="B12_BINDING"/>
    <property type="match status" value="1"/>
</dbReference>
<comment type="cofactor">
    <cofactor evidence="1">
        <name>adenosylcob(III)alamin</name>
        <dbReference type="ChEBI" id="CHEBI:18408"/>
    </cofactor>
</comment>
<dbReference type="InterPro" id="IPR006158">
    <property type="entry name" value="Cobalamin-bd"/>
</dbReference>
<dbReference type="PANTHER" id="PTHR43087:SF1">
    <property type="entry name" value="LAO_AO TRANSPORT SYSTEM ATPASE"/>
    <property type="match status" value="1"/>
</dbReference>
<keyword evidence="3" id="KW-0479">Metal-binding</keyword>
<dbReference type="InterPro" id="IPR027417">
    <property type="entry name" value="P-loop_NTPase"/>
</dbReference>
<evidence type="ECO:0000256" key="7">
    <source>
        <dbReference type="ARBA" id="ARBA00023186"/>
    </source>
</evidence>
<evidence type="ECO:0000313" key="12">
    <source>
        <dbReference type="Proteomes" id="UP000029646"/>
    </source>
</evidence>
<dbReference type="GO" id="GO:0004494">
    <property type="term" value="F:methylmalonyl-CoA mutase activity"/>
    <property type="evidence" value="ECO:0007669"/>
    <property type="project" value="UniProtKB-EC"/>
</dbReference>